<comment type="similarity">
    <text evidence="1">Belongs to the BROX family.</text>
</comment>
<reference evidence="3 4" key="1">
    <citation type="submission" date="2024-01" db="EMBL/GenBank/DDBJ databases">
        <title>Genome assemblies of Stephania.</title>
        <authorList>
            <person name="Yang L."/>
        </authorList>
    </citation>
    <scope>NUCLEOTIDE SEQUENCE [LARGE SCALE GENOMIC DNA]</scope>
    <source>
        <strain evidence="3">JXDWG</strain>
        <tissue evidence="3">Leaf</tissue>
    </source>
</reference>
<dbReference type="SMART" id="SM01041">
    <property type="entry name" value="BRO1"/>
    <property type="match status" value="1"/>
</dbReference>
<gene>
    <name evidence="3" type="ORF">Scep_018271</name>
</gene>
<evidence type="ECO:0000256" key="1">
    <source>
        <dbReference type="ARBA" id="ARBA00008901"/>
    </source>
</evidence>
<sequence length="359" mass="40018">MGCTSSMPNKMYNVGKKKNKKRKLNIPEVVVFVSSLSLPGETNLQRALRGLLPRHLVDRLSGLRSQIMILAEDTGGLAFNELQRALEEYLPVLIGLVNKEFSLDQTVDFKWKNLQDGRQEICIASSWFELLSVVNMMAILSMSEANSLLIPKDGLDVAERTVSEDCKKDAIDLLIKASGYLDFCVQCILVQMPPDIKAKLPTDLQEEFLGAVSFQVLGQGTEMQLGLAVENQKATLSVKRRLACEQLKYFAQAAAYFYHGLILDKGKEPSCHITAVCCFLAADELLTDSKKANLSFCVASPVTRALQALPDLPDFSLSLRADDYVLPEMDPAWNDEKWEAQLQTLKEHLNDSVDEPENE</sequence>
<evidence type="ECO:0000259" key="2">
    <source>
        <dbReference type="PROSITE" id="PS51180"/>
    </source>
</evidence>
<feature type="domain" description="BRO1" evidence="2">
    <location>
        <begin position="10"/>
        <end position="359"/>
    </location>
</feature>
<dbReference type="PANTHER" id="PTHR23032">
    <property type="entry name" value="BRO1 DOMAIN-CONTAINING PROTEIN BROX"/>
    <property type="match status" value="1"/>
</dbReference>
<dbReference type="AlphaFoldDB" id="A0AAP0IR31"/>
<organism evidence="3 4">
    <name type="scientific">Stephania cephalantha</name>
    <dbReference type="NCBI Taxonomy" id="152367"/>
    <lineage>
        <taxon>Eukaryota</taxon>
        <taxon>Viridiplantae</taxon>
        <taxon>Streptophyta</taxon>
        <taxon>Embryophyta</taxon>
        <taxon>Tracheophyta</taxon>
        <taxon>Spermatophyta</taxon>
        <taxon>Magnoliopsida</taxon>
        <taxon>Ranunculales</taxon>
        <taxon>Menispermaceae</taxon>
        <taxon>Menispermoideae</taxon>
        <taxon>Cissampelideae</taxon>
        <taxon>Stephania</taxon>
    </lineage>
</organism>
<dbReference type="EMBL" id="JBBNAG010000007">
    <property type="protein sequence ID" value="KAK9120178.1"/>
    <property type="molecule type" value="Genomic_DNA"/>
</dbReference>
<evidence type="ECO:0000313" key="3">
    <source>
        <dbReference type="EMBL" id="KAK9120178.1"/>
    </source>
</evidence>
<dbReference type="InterPro" id="IPR038499">
    <property type="entry name" value="BRO1_sf"/>
</dbReference>
<dbReference type="PROSITE" id="PS51180">
    <property type="entry name" value="BRO1"/>
    <property type="match status" value="1"/>
</dbReference>
<protein>
    <recommendedName>
        <fullName evidence="2">BRO1 domain-containing protein</fullName>
    </recommendedName>
</protein>
<dbReference type="InterPro" id="IPR004328">
    <property type="entry name" value="BRO1_dom"/>
</dbReference>
<dbReference type="Gene3D" id="1.25.40.280">
    <property type="entry name" value="alix/aip1 like domains"/>
    <property type="match status" value="1"/>
</dbReference>
<dbReference type="PANTHER" id="PTHR23032:SF2">
    <property type="entry name" value="ENDOSOMAL TARGETING BRO1-LIKE DOMAIN-CONTAINING PROTEIN"/>
    <property type="match status" value="1"/>
</dbReference>
<dbReference type="Proteomes" id="UP001419268">
    <property type="component" value="Unassembled WGS sequence"/>
</dbReference>
<proteinExistence type="inferred from homology"/>
<dbReference type="InterPro" id="IPR038898">
    <property type="entry name" value="BROX"/>
</dbReference>
<comment type="caution">
    <text evidence="3">The sequence shown here is derived from an EMBL/GenBank/DDBJ whole genome shotgun (WGS) entry which is preliminary data.</text>
</comment>
<name>A0AAP0IR31_9MAGN</name>
<accession>A0AAP0IR31</accession>
<keyword evidence="4" id="KW-1185">Reference proteome</keyword>
<evidence type="ECO:0000313" key="4">
    <source>
        <dbReference type="Proteomes" id="UP001419268"/>
    </source>
</evidence>